<dbReference type="InterPro" id="IPR035897">
    <property type="entry name" value="Toll_tir_struct_dom_sf"/>
</dbReference>
<gene>
    <name evidence="2" type="ORF">ORG12_15750</name>
</gene>
<evidence type="ECO:0000313" key="3">
    <source>
        <dbReference type="Proteomes" id="UP001207276"/>
    </source>
</evidence>
<dbReference type="Pfam" id="PF13676">
    <property type="entry name" value="TIR_2"/>
    <property type="match status" value="1"/>
</dbReference>
<dbReference type="EMBL" id="JAPJDE010000006">
    <property type="protein sequence ID" value="MCX2850134.1"/>
    <property type="molecule type" value="Genomic_DNA"/>
</dbReference>
<dbReference type="InterPro" id="IPR000157">
    <property type="entry name" value="TIR_dom"/>
</dbReference>
<feature type="domain" description="TIR" evidence="1">
    <location>
        <begin position="10"/>
        <end position="137"/>
    </location>
</feature>
<name>A0ABT3S5N0_9MICO</name>
<protein>
    <submittedName>
        <fullName evidence="2">Toll/interleukin-1 receptor domain-containing protein</fullName>
    </submittedName>
</protein>
<accession>A0ABT3S5N0</accession>
<dbReference type="Gene3D" id="3.40.50.10140">
    <property type="entry name" value="Toll/interleukin-1 receptor homology (TIR) domain"/>
    <property type="match status" value="1"/>
</dbReference>
<dbReference type="RefSeq" id="WP_214519474.1">
    <property type="nucleotide sequence ID" value="NZ_CP104934.1"/>
</dbReference>
<keyword evidence="3" id="KW-1185">Reference proteome</keyword>
<dbReference type="SUPFAM" id="SSF52200">
    <property type="entry name" value="Toll/Interleukin receptor TIR domain"/>
    <property type="match status" value="1"/>
</dbReference>
<comment type="caution">
    <text evidence="2">The sequence shown here is derived from an EMBL/GenBank/DDBJ whole genome shotgun (WGS) entry which is preliminary data.</text>
</comment>
<keyword evidence="2" id="KW-0675">Receptor</keyword>
<evidence type="ECO:0000313" key="2">
    <source>
        <dbReference type="EMBL" id="MCX2850134.1"/>
    </source>
</evidence>
<dbReference type="Proteomes" id="UP001207276">
    <property type="component" value="Unassembled WGS sequence"/>
</dbReference>
<sequence>MTANGAKHAFISYVKEDMAAVDSLCRILDRAGIPYWRDRKDLAPGDAWRAKIRSAIRDGSLAFLACFSDQSRARGKSYMNEELTIAVDEFRQRPPGATWLIPVRFDDGEVPDWDLGAGRSLTDLNYSDLFGERYAEEVAGLMASVASVIGANSEVPDQAAEVVAGAQPDDRAELMRRHTKRMLPNPEQRIALDDLVRQETRRVVDALTGPAFPTSPEGVPRSEMLPFAVRRAIDMAKLVEPLCWSMQVAARWADPSTIELWAGVLKSVATAGLKNQSGYTLLAALRSLPALCLLSTGAVAAHASGRWDNLHALTSVMIPDAGRGGEPVLNLVTPWHAFDSNETLPNVLARSERDGSDAPAQFESLEAGRMPKLLTPISEWMLNWMRPCFDEQFASHDEYEGAFAAAETFLGVMSEDAASRGAVRFGSAWYGRDTWRDRHREGNVVDDLIAEAEAAKEAWPPLVGGLFGRDEKRALSALRSYRANFAEVARKRW</sequence>
<evidence type="ECO:0000259" key="1">
    <source>
        <dbReference type="Pfam" id="PF13676"/>
    </source>
</evidence>
<proteinExistence type="predicted"/>
<reference evidence="2 3" key="1">
    <citation type="submission" date="2022-11" db="EMBL/GenBank/DDBJ databases">
        <title>Taxonomy of Curtobacterium flaccumfaciens.</title>
        <authorList>
            <person name="Osdaghi E."/>
            <person name="Taghavi S.M."/>
            <person name="Hamidizade M."/>
            <person name="Abachi H."/>
            <person name="Fazliarab A."/>
            <person name="Baeyen S."/>
            <person name="Portier P."/>
            <person name="Van Vaerenbergh J."/>
            <person name="Jacques M.-A."/>
        </authorList>
    </citation>
    <scope>NUCLEOTIDE SEQUENCE [LARGE SCALE GENOMIC DNA]</scope>
    <source>
        <strain evidence="2 3">LMG 3715</strain>
    </source>
</reference>
<organism evidence="2 3">
    <name type="scientific">Curtobacterium poinsettiae</name>
    <dbReference type="NCBI Taxonomy" id="159612"/>
    <lineage>
        <taxon>Bacteria</taxon>
        <taxon>Bacillati</taxon>
        <taxon>Actinomycetota</taxon>
        <taxon>Actinomycetes</taxon>
        <taxon>Micrococcales</taxon>
        <taxon>Microbacteriaceae</taxon>
        <taxon>Curtobacterium</taxon>
    </lineage>
</organism>